<sequence>MLKALMEKLPPTSKMTREQYTAYRWRRVWMLVAWIVLAFVSYMIWLHTGNIGRCILAVMGYFFAPDISMIEDVFTSYEKYVAPYEKYEKK</sequence>
<evidence type="ECO:0000313" key="2">
    <source>
        <dbReference type="EMBL" id="PLC42733.1"/>
    </source>
</evidence>
<dbReference type="Proteomes" id="UP000234456">
    <property type="component" value="Unassembled WGS sequence"/>
</dbReference>
<dbReference type="EMBL" id="PKQE01000002">
    <property type="protein sequence ID" value="PLC42733.1"/>
    <property type="molecule type" value="Genomic_DNA"/>
</dbReference>
<feature type="transmembrane region" description="Helical" evidence="1">
    <location>
        <begin position="28"/>
        <end position="46"/>
    </location>
</feature>
<evidence type="ECO:0008006" key="4">
    <source>
        <dbReference type="Google" id="ProtNLM"/>
    </source>
</evidence>
<gene>
    <name evidence="2" type="ORF">C0Q88_12400</name>
</gene>
<evidence type="ECO:0000313" key="3">
    <source>
        <dbReference type="Proteomes" id="UP000234456"/>
    </source>
</evidence>
<protein>
    <recommendedName>
        <fullName evidence="4">Transmembrane protein</fullName>
    </recommendedName>
</protein>
<evidence type="ECO:0000256" key="1">
    <source>
        <dbReference type="SAM" id="Phobius"/>
    </source>
</evidence>
<keyword evidence="1" id="KW-0812">Transmembrane</keyword>
<dbReference type="AlphaFoldDB" id="A0A2N4TSQ2"/>
<dbReference type="OrthoDB" id="9908071at2"/>
<keyword evidence="1" id="KW-0472">Membrane</keyword>
<reference evidence="2 3" key="1">
    <citation type="submission" date="2017-12" db="EMBL/GenBank/DDBJ databases">
        <title>Draft genome sequence of Ralstonia pickettii 52.</title>
        <authorList>
            <person name="Zheng B."/>
        </authorList>
    </citation>
    <scope>NUCLEOTIDE SEQUENCE [LARGE SCALE GENOMIC DNA]</scope>
    <source>
        <strain evidence="2 3">52</strain>
    </source>
</reference>
<dbReference type="RefSeq" id="WP_102065791.1">
    <property type="nucleotide sequence ID" value="NZ_PKQE01000002.1"/>
</dbReference>
<proteinExistence type="predicted"/>
<name>A0A2N4TSQ2_RALPI</name>
<comment type="caution">
    <text evidence="2">The sequence shown here is derived from an EMBL/GenBank/DDBJ whole genome shotgun (WGS) entry which is preliminary data.</text>
</comment>
<keyword evidence="1" id="KW-1133">Transmembrane helix</keyword>
<accession>A0A2N4TSQ2</accession>
<organism evidence="2 3">
    <name type="scientific">Ralstonia pickettii</name>
    <name type="common">Burkholderia pickettii</name>
    <dbReference type="NCBI Taxonomy" id="329"/>
    <lineage>
        <taxon>Bacteria</taxon>
        <taxon>Pseudomonadati</taxon>
        <taxon>Pseudomonadota</taxon>
        <taxon>Betaproteobacteria</taxon>
        <taxon>Burkholderiales</taxon>
        <taxon>Burkholderiaceae</taxon>
        <taxon>Ralstonia</taxon>
    </lineage>
</organism>